<dbReference type="AlphaFoldDB" id="A0A4S2MQ52"/>
<evidence type="ECO:0000313" key="2">
    <source>
        <dbReference type="EMBL" id="TGZ79342.1"/>
    </source>
</evidence>
<sequence length="105" mass="11989">MGSYSMGMISHCLHCRSLIVCFNGRFWIALVTIHSILTLIFHPFERESAPQHAQSPTSGRAPPTHLTHPSSSPEEFLPHRHDIGVSGPLPQWEEPPQWEDLRDRR</sequence>
<dbReference type="InParanoid" id="A0A4S2MQ52"/>
<dbReference type="Proteomes" id="UP000298138">
    <property type="component" value="Unassembled WGS sequence"/>
</dbReference>
<gene>
    <name evidence="2" type="ORF">EX30DRAFT_111726</name>
</gene>
<evidence type="ECO:0000256" key="1">
    <source>
        <dbReference type="SAM" id="MobiDB-lite"/>
    </source>
</evidence>
<feature type="region of interest" description="Disordered" evidence="1">
    <location>
        <begin position="48"/>
        <end position="105"/>
    </location>
</feature>
<protein>
    <submittedName>
        <fullName evidence="2">Uncharacterized protein</fullName>
    </submittedName>
</protein>
<dbReference type="EMBL" id="ML220132">
    <property type="protein sequence ID" value="TGZ79342.1"/>
    <property type="molecule type" value="Genomic_DNA"/>
</dbReference>
<proteinExistence type="predicted"/>
<evidence type="ECO:0000313" key="3">
    <source>
        <dbReference type="Proteomes" id="UP000298138"/>
    </source>
</evidence>
<reference evidence="2 3" key="1">
    <citation type="submission" date="2019-04" db="EMBL/GenBank/DDBJ databases">
        <title>Comparative genomics and transcriptomics to analyze fruiting body development in filamentous ascomycetes.</title>
        <authorList>
            <consortium name="DOE Joint Genome Institute"/>
            <person name="Lutkenhaus R."/>
            <person name="Traeger S."/>
            <person name="Breuer J."/>
            <person name="Kuo A."/>
            <person name="Lipzen A."/>
            <person name="Pangilinan J."/>
            <person name="Dilworth D."/>
            <person name="Sandor L."/>
            <person name="Poggeler S."/>
            <person name="Barry K."/>
            <person name="Grigoriev I.V."/>
            <person name="Nowrousian M."/>
        </authorList>
    </citation>
    <scope>NUCLEOTIDE SEQUENCE [LARGE SCALE GENOMIC DNA]</scope>
    <source>
        <strain evidence="2 3">CBS 389.68</strain>
    </source>
</reference>
<keyword evidence="3" id="KW-1185">Reference proteome</keyword>
<accession>A0A4S2MQ52</accession>
<organism evidence="2 3">
    <name type="scientific">Ascodesmis nigricans</name>
    <dbReference type="NCBI Taxonomy" id="341454"/>
    <lineage>
        <taxon>Eukaryota</taxon>
        <taxon>Fungi</taxon>
        <taxon>Dikarya</taxon>
        <taxon>Ascomycota</taxon>
        <taxon>Pezizomycotina</taxon>
        <taxon>Pezizomycetes</taxon>
        <taxon>Pezizales</taxon>
        <taxon>Ascodesmidaceae</taxon>
        <taxon>Ascodesmis</taxon>
    </lineage>
</organism>
<feature type="compositionally biased region" description="Low complexity" evidence="1">
    <location>
        <begin position="62"/>
        <end position="73"/>
    </location>
</feature>
<name>A0A4S2MQ52_9PEZI</name>